<protein>
    <recommendedName>
        <fullName evidence="3">C2 domain-containing protein</fullName>
    </recommendedName>
</protein>
<proteinExistence type="predicted"/>
<dbReference type="EMBL" id="KN839910">
    <property type="protein sequence ID" value="KIJ58795.1"/>
    <property type="molecule type" value="Genomic_DNA"/>
</dbReference>
<dbReference type="HOGENOM" id="CLU_1441232_0_0_1"/>
<accession>A0A0C9VMD5</accession>
<dbReference type="InterPro" id="IPR035892">
    <property type="entry name" value="C2_domain_sf"/>
</dbReference>
<dbReference type="Gene3D" id="2.60.40.150">
    <property type="entry name" value="C2 domain"/>
    <property type="match status" value="1"/>
</dbReference>
<evidence type="ECO:0000313" key="2">
    <source>
        <dbReference type="Proteomes" id="UP000053820"/>
    </source>
</evidence>
<name>A0A0C9VMD5_9AGAM</name>
<organism evidence="1 2">
    <name type="scientific">Hydnomerulius pinastri MD-312</name>
    <dbReference type="NCBI Taxonomy" id="994086"/>
    <lineage>
        <taxon>Eukaryota</taxon>
        <taxon>Fungi</taxon>
        <taxon>Dikarya</taxon>
        <taxon>Basidiomycota</taxon>
        <taxon>Agaricomycotina</taxon>
        <taxon>Agaricomycetes</taxon>
        <taxon>Agaricomycetidae</taxon>
        <taxon>Boletales</taxon>
        <taxon>Boletales incertae sedis</taxon>
        <taxon>Leucogyrophana</taxon>
    </lineage>
</organism>
<sequence length="188" mass="19904">MSNLTFDSLFLRLGIEICNQAKGRLKARRFYVKFSVDGAIQSTSHAKEKKKRTSWRSAFSFDGTDTSDLEIELYRKHSFSRVECVGGFEAVVGALVGRMTDGVIEETLNKATAARQVAPIGTKTEFGLSMERPVGAAGAEDARAEDAQTSANVAAQALVSTPEAVGPATGAVATIGNVAVEAQTLGTT</sequence>
<gene>
    <name evidence="1" type="ORF">HYDPIDRAFT_119219</name>
</gene>
<evidence type="ECO:0000313" key="1">
    <source>
        <dbReference type="EMBL" id="KIJ58795.1"/>
    </source>
</evidence>
<dbReference type="AlphaFoldDB" id="A0A0C9VMD5"/>
<evidence type="ECO:0008006" key="3">
    <source>
        <dbReference type="Google" id="ProtNLM"/>
    </source>
</evidence>
<dbReference type="Proteomes" id="UP000053820">
    <property type="component" value="Unassembled WGS sequence"/>
</dbReference>
<keyword evidence="2" id="KW-1185">Reference proteome</keyword>
<reference evidence="1 2" key="1">
    <citation type="submission" date="2014-04" db="EMBL/GenBank/DDBJ databases">
        <title>Evolutionary Origins and Diversification of the Mycorrhizal Mutualists.</title>
        <authorList>
            <consortium name="DOE Joint Genome Institute"/>
            <consortium name="Mycorrhizal Genomics Consortium"/>
            <person name="Kohler A."/>
            <person name="Kuo A."/>
            <person name="Nagy L.G."/>
            <person name="Floudas D."/>
            <person name="Copeland A."/>
            <person name="Barry K.W."/>
            <person name="Cichocki N."/>
            <person name="Veneault-Fourrey C."/>
            <person name="LaButti K."/>
            <person name="Lindquist E.A."/>
            <person name="Lipzen A."/>
            <person name="Lundell T."/>
            <person name="Morin E."/>
            <person name="Murat C."/>
            <person name="Riley R."/>
            <person name="Ohm R."/>
            <person name="Sun H."/>
            <person name="Tunlid A."/>
            <person name="Henrissat B."/>
            <person name="Grigoriev I.V."/>
            <person name="Hibbett D.S."/>
            <person name="Martin F."/>
        </authorList>
    </citation>
    <scope>NUCLEOTIDE SEQUENCE [LARGE SCALE GENOMIC DNA]</scope>
    <source>
        <strain evidence="1 2">MD-312</strain>
    </source>
</reference>